<dbReference type="Gene3D" id="3.30.110.70">
    <property type="entry name" value="Hypothetical protein apc22750. Chain B"/>
    <property type="match status" value="1"/>
</dbReference>
<sequence length="164" mass="17999">MTLNKCPECGCKLTQEMIDANMCWECGKILDESFLDTETIREISEQAGDINPFSKKEVKEHKLTTGFNFENKCISEYLGLVSGETVLGTGFISDFKASFSDLFGMESKAYSQNLKDAKQAALYDMIMDSISKGGNAIIGISYSYITFSGNMIGISVNGTSVKVE</sequence>
<dbReference type="SUPFAM" id="SSF117782">
    <property type="entry name" value="YbjQ-like"/>
    <property type="match status" value="1"/>
</dbReference>
<dbReference type="PANTHER" id="PTHR34068">
    <property type="entry name" value="UPF0145 PROTEIN YBJQ"/>
    <property type="match status" value="1"/>
</dbReference>
<dbReference type="Pfam" id="PF01906">
    <property type="entry name" value="YbjQ_1"/>
    <property type="match status" value="1"/>
</dbReference>
<dbReference type="InterPro" id="IPR035439">
    <property type="entry name" value="UPF0145_dom_sf"/>
</dbReference>
<reference evidence="2 3" key="1">
    <citation type="submission" date="2016-07" db="EMBL/GenBank/DDBJ databases">
        <title>Characterization of isolates of Eisenbergiella tayi derived from blood cultures, using whole genome sequencing.</title>
        <authorList>
            <person name="Burdz T."/>
            <person name="Wiebe D."/>
            <person name="Huynh C."/>
            <person name="Bernard K."/>
        </authorList>
    </citation>
    <scope>NUCLEOTIDE SEQUENCE [LARGE SCALE GENOMIC DNA]</scope>
    <source>
        <strain evidence="2 3">NML 120489</strain>
    </source>
</reference>
<comment type="caution">
    <text evidence="2">The sequence shown here is derived from an EMBL/GenBank/DDBJ whole genome shotgun (WGS) entry which is preliminary data.</text>
</comment>
<dbReference type="EMBL" id="MCGI01000002">
    <property type="protein sequence ID" value="ODM11759.1"/>
    <property type="molecule type" value="Genomic_DNA"/>
</dbReference>
<organism evidence="2 3">
    <name type="scientific">Eisenbergiella tayi</name>
    <dbReference type="NCBI Taxonomy" id="1432052"/>
    <lineage>
        <taxon>Bacteria</taxon>
        <taxon>Bacillati</taxon>
        <taxon>Bacillota</taxon>
        <taxon>Clostridia</taxon>
        <taxon>Lachnospirales</taxon>
        <taxon>Lachnospiraceae</taxon>
        <taxon>Eisenbergiella</taxon>
    </lineage>
</organism>
<proteinExistence type="inferred from homology"/>
<dbReference type="InterPro" id="IPR002765">
    <property type="entry name" value="UPF0145_YbjQ-like"/>
</dbReference>
<evidence type="ECO:0008006" key="4">
    <source>
        <dbReference type="Google" id="ProtNLM"/>
    </source>
</evidence>
<dbReference type="AlphaFoldDB" id="A0A1E3ASS5"/>
<protein>
    <recommendedName>
        <fullName evidence="4">Heavy metal-binding domain-containing protein</fullName>
    </recommendedName>
</protein>
<evidence type="ECO:0000256" key="1">
    <source>
        <dbReference type="ARBA" id="ARBA00010751"/>
    </source>
</evidence>
<accession>A0A1E3ASS5</accession>
<gene>
    <name evidence="2" type="ORF">BEH84_02374</name>
</gene>
<dbReference type="Proteomes" id="UP000095003">
    <property type="component" value="Unassembled WGS sequence"/>
</dbReference>
<dbReference type="GeneID" id="93305250"/>
<comment type="similarity">
    <text evidence="1">Belongs to the UPF0145 family.</text>
</comment>
<evidence type="ECO:0000313" key="2">
    <source>
        <dbReference type="EMBL" id="ODM11759.1"/>
    </source>
</evidence>
<dbReference type="RefSeq" id="WP_169897299.1">
    <property type="nucleotide sequence ID" value="NZ_DBFYTC010000238.1"/>
</dbReference>
<dbReference type="PANTHER" id="PTHR34068:SF1">
    <property type="entry name" value="UPF0145 PROTEIN YBJQ"/>
    <property type="match status" value="1"/>
</dbReference>
<name>A0A1E3ASS5_9FIRM</name>
<evidence type="ECO:0000313" key="3">
    <source>
        <dbReference type="Proteomes" id="UP000095003"/>
    </source>
</evidence>